<accession>A0AAE9AZ15</accession>
<evidence type="ECO:0000313" key="1">
    <source>
        <dbReference type="EMBL" id="TQE30876.1"/>
    </source>
</evidence>
<reference evidence="1 2" key="1">
    <citation type="submission" date="2019-03" db="EMBL/GenBank/DDBJ databases">
        <title>Comparative genomic analyses of the sweetpotato soil rot pathogen, Streptomyces ipomoeae.</title>
        <authorList>
            <person name="Ruschel Soares N."/>
            <person name="Badger J.H."/>
            <person name="Huguet-Tapia J.C."/>
            <person name="Clark C.A."/>
            <person name="Pettis G.S."/>
        </authorList>
    </citation>
    <scope>NUCLEOTIDE SEQUENCE [LARGE SCALE GENOMIC DNA]</scope>
    <source>
        <strain evidence="1 2">88-35</strain>
    </source>
</reference>
<dbReference type="AlphaFoldDB" id="A0AAE9AZ15"/>
<organism evidence="1 2">
    <name type="scientific">Streptomyces ipomoeae</name>
    <dbReference type="NCBI Taxonomy" id="103232"/>
    <lineage>
        <taxon>Bacteria</taxon>
        <taxon>Bacillati</taxon>
        <taxon>Actinomycetota</taxon>
        <taxon>Actinomycetes</taxon>
        <taxon>Kitasatosporales</taxon>
        <taxon>Streptomycetaceae</taxon>
        <taxon>Streptomyces</taxon>
    </lineage>
</organism>
<evidence type="ECO:0008006" key="3">
    <source>
        <dbReference type="Google" id="ProtNLM"/>
    </source>
</evidence>
<sequence length="145" mass="14936">MPVSGRLVSLAAQSMLATATTRSCGYGTAPTASSTPTGAVIPYSVLYPLGITTSGPAYGDADADARVLFQVTCVASTAEQAEWMADKVRTALLGRTAKGDFNTAITIAGCVVIGRELDKEEGVTVSGGVYSYVQRYVLTVTTLGS</sequence>
<dbReference type="RefSeq" id="WP_141583526.1">
    <property type="nucleotide sequence ID" value="NZ_SPAZ01000189.1"/>
</dbReference>
<evidence type="ECO:0000313" key="2">
    <source>
        <dbReference type="Proteomes" id="UP000318720"/>
    </source>
</evidence>
<comment type="caution">
    <text evidence="1">The sequence shown here is derived from an EMBL/GenBank/DDBJ whole genome shotgun (WGS) entry which is preliminary data.</text>
</comment>
<protein>
    <recommendedName>
        <fullName evidence="3">DUF3168 domain-containing protein</fullName>
    </recommendedName>
</protein>
<proteinExistence type="predicted"/>
<dbReference type="Proteomes" id="UP000318720">
    <property type="component" value="Unassembled WGS sequence"/>
</dbReference>
<gene>
    <name evidence="1" type="ORF">Sipo8835_23065</name>
</gene>
<name>A0AAE9AZ15_9ACTN</name>
<dbReference type="EMBL" id="SPAZ01000189">
    <property type="protein sequence ID" value="TQE30876.1"/>
    <property type="molecule type" value="Genomic_DNA"/>
</dbReference>